<dbReference type="Proteomes" id="UP000046395">
    <property type="component" value="Unassembled WGS sequence"/>
</dbReference>
<reference evidence="2" key="1">
    <citation type="submission" date="2019-12" db="UniProtKB">
        <authorList>
            <consortium name="WormBaseParasite"/>
        </authorList>
    </citation>
    <scope>IDENTIFICATION</scope>
</reference>
<proteinExistence type="predicted"/>
<keyword evidence="1" id="KW-1185">Reference proteome</keyword>
<sequence length="203" mass="22589">MVKASTPFRRGEALPRRVKTKNPLRKIGTSPVLFHGVASLLGKVGRETDRRTSNDQEQTLEMTGSAYEGQQCAIANLPSEGILSENSTTQLVVGNAITFGLSGTIFISAWQFLFEGSACKLGPQQVKQRSVLLFNEVVVYAKQRRNRRAPKTGRINRLWVLVLACPLFDFREVTHNQKLNRTESLKVNVEAASGDVELIEVEF</sequence>
<evidence type="ECO:0000313" key="1">
    <source>
        <dbReference type="Proteomes" id="UP000046395"/>
    </source>
</evidence>
<evidence type="ECO:0000313" key="2">
    <source>
        <dbReference type="WBParaSite" id="TMUE_1000005710.1"/>
    </source>
</evidence>
<name>A0A5S6QF29_TRIMR</name>
<dbReference type="AlphaFoldDB" id="A0A5S6QF29"/>
<dbReference type="WBParaSite" id="TMUE_1000005710.1">
    <property type="protein sequence ID" value="TMUE_1000005710.1"/>
    <property type="gene ID" value="WBGene00286715"/>
</dbReference>
<accession>A0A5S6QF29</accession>
<protein>
    <submittedName>
        <fullName evidence="2">Uncharacterized protein</fullName>
    </submittedName>
</protein>
<organism evidence="1 2">
    <name type="scientific">Trichuris muris</name>
    <name type="common">Mouse whipworm</name>
    <dbReference type="NCBI Taxonomy" id="70415"/>
    <lineage>
        <taxon>Eukaryota</taxon>
        <taxon>Metazoa</taxon>
        <taxon>Ecdysozoa</taxon>
        <taxon>Nematoda</taxon>
        <taxon>Enoplea</taxon>
        <taxon>Dorylaimia</taxon>
        <taxon>Trichinellida</taxon>
        <taxon>Trichuridae</taxon>
        <taxon>Trichuris</taxon>
    </lineage>
</organism>